<evidence type="ECO:0000313" key="3">
    <source>
        <dbReference type="Proteomes" id="UP001196870"/>
    </source>
</evidence>
<feature type="transmembrane region" description="Helical" evidence="1">
    <location>
        <begin position="114"/>
        <end position="134"/>
    </location>
</feature>
<protein>
    <submittedName>
        <fullName evidence="2">DUF2189 domain-containing protein</fullName>
    </submittedName>
</protein>
<feature type="transmembrane region" description="Helical" evidence="1">
    <location>
        <begin position="44"/>
        <end position="64"/>
    </location>
</feature>
<comment type="caution">
    <text evidence="2">The sequence shown here is derived from an EMBL/GenBank/DDBJ whole genome shotgun (WGS) entry which is preliminary data.</text>
</comment>
<keyword evidence="3" id="KW-1185">Reference proteome</keyword>
<feature type="transmembrane region" description="Helical" evidence="1">
    <location>
        <begin position="70"/>
        <end position="93"/>
    </location>
</feature>
<accession>A0ABS5EST7</accession>
<sequence>MAEIWMEHRHASAAEPAIRRIGPSDLAGALADGWRDFLATPTQLVFLALIYPIVGVLAARAAWGGSLMPLFFPLVSGFALVGPVAALGIYELSRRRERGMPVSALDALDVRYSPALPSILTLGVVLLVIFVVWIAAAREVLLATLGAGPLGSPLEFWHRVTGTEEGWRLILLGNGVGFLFAALVLSITVVSFPMLLDRLVGIDVAVRTSLRAVAANPLPMALWGLIVAVLLAAGCALLFAGLAVVIPVLGHATWHLYRRVVV</sequence>
<organism evidence="2 3">
    <name type="scientific">Plastoroseomonas hellenica</name>
    <dbReference type="NCBI Taxonomy" id="2687306"/>
    <lineage>
        <taxon>Bacteria</taxon>
        <taxon>Pseudomonadati</taxon>
        <taxon>Pseudomonadota</taxon>
        <taxon>Alphaproteobacteria</taxon>
        <taxon>Acetobacterales</taxon>
        <taxon>Acetobacteraceae</taxon>
        <taxon>Plastoroseomonas</taxon>
    </lineage>
</organism>
<proteinExistence type="predicted"/>
<dbReference type="Pfam" id="PF09955">
    <property type="entry name" value="DUF2189"/>
    <property type="match status" value="1"/>
</dbReference>
<dbReference type="InterPro" id="IPR018692">
    <property type="entry name" value="DUF2189"/>
</dbReference>
<feature type="transmembrane region" description="Helical" evidence="1">
    <location>
        <begin position="140"/>
        <end position="157"/>
    </location>
</feature>
<reference evidence="3" key="1">
    <citation type="journal article" date="2021" name="Syst. Appl. Microbiol.">
        <title>Roseomonas hellenica sp. nov., isolated from roots of wild-growing Alkanna tinctoria.</title>
        <authorList>
            <person name="Rat A."/>
            <person name="Naranjo H.D."/>
            <person name="Lebbe L."/>
            <person name="Cnockaert M."/>
            <person name="Krigas N."/>
            <person name="Grigoriadou K."/>
            <person name="Maloupa E."/>
            <person name="Willems A."/>
        </authorList>
    </citation>
    <scope>NUCLEOTIDE SEQUENCE [LARGE SCALE GENOMIC DNA]</scope>
    <source>
        <strain evidence="3">LMG 31523</strain>
    </source>
</reference>
<gene>
    <name evidence="2" type="ORF">GXW71_03225</name>
</gene>
<name>A0ABS5EST7_9PROT</name>
<dbReference type="RefSeq" id="WP_211850953.1">
    <property type="nucleotide sequence ID" value="NZ_JAAGBB010000003.1"/>
</dbReference>
<dbReference type="EMBL" id="JAAGBB010000003">
    <property type="protein sequence ID" value="MBR0663359.1"/>
    <property type="molecule type" value="Genomic_DNA"/>
</dbReference>
<feature type="transmembrane region" description="Helical" evidence="1">
    <location>
        <begin position="220"/>
        <end position="249"/>
    </location>
</feature>
<keyword evidence="1" id="KW-0812">Transmembrane</keyword>
<keyword evidence="1" id="KW-0472">Membrane</keyword>
<keyword evidence="1" id="KW-1133">Transmembrane helix</keyword>
<feature type="transmembrane region" description="Helical" evidence="1">
    <location>
        <begin position="169"/>
        <end position="192"/>
    </location>
</feature>
<evidence type="ECO:0000256" key="1">
    <source>
        <dbReference type="SAM" id="Phobius"/>
    </source>
</evidence>
<dbReference type="Proteomes" id="UP001196870">
    <property type="component" value="Unassembled WGS sequence"/>
</dbReference>
<evidence type="ECO:0000313" key="2">
    <source>
        <dbReference type="EMBL" id="MBR0663359.1"/>
    </source>
</evidence>